<dbReference type="GO" id="GO:0016787">
    <property type="term" value="F:hydrolase activity"/>
    <property type="evidence" value="ECO:0007669"/>
    <property type="project" value="UniProtKB-KW"/>
</dbReference>
<dbReference type="InterPro" id="IPR007421">
    <property type="entry name" value="Schlafen_AlbA_2_dom"/>
</dbReference>
<keyword evidence="6" id="KW-1185">Reference proteome</keyword>
<reference evidence="4 6" key="2">
    <citation type="submission" date="2018-06" db="EMBL/GenBank/DDBJ databases">
        <authorList>
            <consortium name="Pathogen Informatics"/>
            <person name="Doyle S."/>
        </authorList>
    </citation>
    <scope>NUCLEOTIDE SEQUENCE [LARGE SCALE GENOMIC DNA]</scope>
    <source>
        <strain evidence="4 6">NCTC11224</strain>
    </source>
</reference>
<dbReference type="Proteomes" id="UP000095512">
    <property type="component" value="Unassembled WGS sequence"/>
</dbReference>
<dbReference type="PANTHER" id="PTHR30595">
    <property type="entry name" value="GLPR-RELATED TRANSCRIPTIONAL REPRESSOR"/>
    <property type="match status" value="1"/>
</dbReference>
<dbReference type="Pfam" id="PF04326">
    <property type="entry name" value="SLFN_AlbA_2"/>
    <property type="match status" value="1"/>
</dbReference>
<name>A0A174T3V4_9FIRM</name>
<dbReference type="EMBL" id="UAVW01000015">
    <property type="protein sequence ID" value="SQB14118.1"/>
    <property type="molecule type" value="Genomic_DNA"/>
</dbReference>
<dbReference type="EC" id="3.6.1.-" evidence="3"/>
<dbReference type="InterPro" id="IPR038461">
    <property type="entry name" value="Schlafen_AlbA_2_dom_sf"/>
</dbReference>
<evidence type="ECO:0000313" key="5">
    <source>
        <dbReference type="Proteomes" id="UP000095512"/>
    </source>
</evidence>
<protein>
    <submittedName>
        <fullName evidence="3">Predicted transcriptional regulator containing an HTH domain and an uncharacterized domain shared with the mammalian protein Schlafen</fullName>
        <ecNumber evidence="3">3.6.1.-</ecNumber>
    </submittedName>
</protein>
<dbReference type="Gene3D" id="3.30.950.30">
    <property type="entry name" value="Schlafen, AAA domain"/>
    <property type="match status" value="1"/>
</dbReference>
<feature type="domain" description="Schlafen AlbA-2" evidence="1">
    <location>
        <begin position="15"/>
        <end position="126"/>
    </location>
</feature>
<evidence type="ECO:0000259" key="2">
    <source>
        <dbReference type="Pfam" id="PF21247"/>
    </source>
</evidence>
<evidence type="ECO:0000259" key="1">
    <source>
        <dbReference type="Pfam" id="PF04326"/>
    </source>
</evidence>
<dbReference type="PANTHER" id="PTHR30595:SF6">
    <property type="entry name" value="SCHLAFEN ALBA-2 DOMAIN-CONTAINING PROTEIN"/>
    <property type="match status" value="1"/>
</dbReference>
<evidence type="ECO:0000313" key="6">
    <source>
        <dbReference type="Proteomes" id="UP000251853"/>
    </source>
</evidence>
<dbReference type="RefSeq" id="WP_057572888.1">
    <property type="nucleotide sequence ID" value="NZ_CATYWZ010000105.1"/>
</dbReference>
<keyword evidence="3" id="KW-0378">Hydrolase</keyword>
<proteinExistence type="predicted"/>
<evidence type="ECO:0000313" key="4">
    <source>
        <dbReference type="EMBL" id="SQB14118.1"/>
    </source>
</evidence>
<evidence type="ECO:0000313" key="3">
    <source>
        <dbReference type="EMBL" id="CUQ03726.1"/>
    </source>
</evidence>
<sequence length="484" mass="55466">MQLPKELLILIQNGENTEVEFKKSTTDITKDVYDTVCSFSNRDGGHIFLGVKDNGTILGIQPDCIDQIKKNFVTCINNENKMYPPLYLTPIDYEHDGKLILYIRVPVNPNVCRCNGRIYDRNHESDIDITDNQESVYRLYSRKQSSYFVNRVYPVFTVNDLRHDLMDRAREMTKSRRQDHPWRAMTDEEMLRNAGLILRDSSTGKEGITLASILLFGPDDLIFSVLAHHKTDAIYRMFNMDRYDDRDVITTNLLESYDRLLEFGRLHLNDNFVLDGIISVSARDKILREIISNLLAHRDFSNAYVAKIVIEKEQIYTENANLSHGFGNLELATFAPFPKNPAISKVFREIGLADELGSGMRNTYKYTQLYSGGKPQFVEGDIFRTVIPLSEANSTVTVGPPPQNLVTSDQVDLVTDQVADQDIETKILNYCQVARSKKEICSYLGYKNLTYFTKKYLIPLLESGKLKMTIPDKPNSRLQKYIKA</sequence>
<dbReference type="Pfam" id="PF21247">
    <property type="entry name" value="Fic-like_C"/>
    <property type="match status" value="1"/>
</dbReference>
<gene>
    <name evidence="3" type="ORF">ERS852480_04697</name>
    <name evidence="4" type="ORF">NCTC11224_03149</name>
</gene>
<dbReference type="AlphaFoldDB" id="A0A174T3V4"/>
<dbReference type="EMBL" id="CZAB01000077">
    <property type="protein sequence ID" value="CUQ03726.1"/>
    <property type="molecule type" value="Genomic_DNA"/>
</dbReference>
<dbReference type="InterPro" id="IPR038475">
    <property type="entry name" value="RecG_C_sf"/>
</dbReference>
<accession>A0A174T3V4</accession>
<feature type="domain" description="Filamentation induced by cAMP protein Fic-like C-terminal" evidence="2">
    <location>
        <begin position="433"/>
        <end position="481"/>
    </location>
</feature>
<dbReference type="Proteomes" id="UP000251853">
    <property type="component" value="Unassembled WGS sequence"/>
</dbReference>
<reference evidence="3 5" key="1">
    <citation type="submission" date="2015-09" db="EMBL/GenBank/DDBJ databases">
        <authorList>
            <consortium name="Pathogen Informatics"/>
        </authorList>
    </citation>
    <scope>NUCLEOTIDE SEQUENCE [LARGE SCALE GENOMIC DNA]</scope>
    <source>
        <strain evidence="3 5">2789STDY5834865</strain>
    </source>
</reference>
<dbReference type="InterPro" id="IPR049514">
    <property type="entry name" value="Fic-like_C"/>
</dbReference>
<organism evidence="3 5">
    <name type="scientific">Enterocloster clostridioformis</name>
    <dbReference type="NCBI Taxonomy" id="1531"/>
    <lineage>
        <taxon>Bacteria</taxon>
        <taxon>Bacillati</taxon>
        <taxon>Bacillota</taxon>
        <taxon>Clostridia</taxon>
        <taxon>Lachnospirales</taxon>
        <taxon>Lachnospiraceae</taxon>
        <taxon>Enterocloster</taxon>
    </lineage>
</organism>
<dbReference type="Gene3D" id="3.30.565.60">
    <property type="match status" value="1"/>
</dbReference>